<dbReference type="InterPro" id="IPR052252">
    <property type="entry name" value="CEMIP/CEMIP2"/>
</dbReference>
<dbReference type="Pfam" id="PF10162">
    <property type="entry name" value="G8"/>
    <property type="match status" value="1"/>
</dbReference>
<evidence type="ECO:0000313" key="4">
    <source>
        <dbReference type="Ensembl" id="ENSOMEP00000020265.1"/>
    </source>
</evidence>
<proteinExistence type="predicted"/>
<reference evidence="4" key="2">
    <citation type="submission" date="2025-09" db="UniProtKB">
        <authorList>
            <consortium name="Ensembl"/>
        </authorList>
    </citation>
    <scope>IDENTIFICATION</scope>
</reference>
<dbReference type="PANTHER" id="PTHR15535:SF15">
    <property type="entry name" value="CELL MIGRATION-INDUCING AND HYALURONAN-BINDING PROTEIN"/>
    <property type="match status" value="1"/>
</dbReference>
<dbReference type="GO" id="GO:0030246">
    <property type="term" value="F:carbohydrate binding"/>
    <property type="evidence" value="ECO:0007669"/>
    <property type="project" value="UniProtKB-UniRule"/>
</dbReference>
<protein>
    <recommendedName>
        <fullName evidence="3">G8 domain-containing protein</fullName>
    </recommendedName>
</protein>
<keyword evidence="5" id="KW-1185">Reference proteome</keyword>
<dbReference type="InterPro" id="IPR019316">
    <property type="entry name" value="G8_domain"/>
</dbReference>
<feature type="domain" description="G8" evidence="3">
    <location>
        <begin position="45"/>
        <end position="163"/>
    </location>
</feature>
<dbReference type="PROSITE" id="PS51484">
    <property type="entry name" value="G8"/>
    <property type="match status" value="1"/>
</dbReference>
<dbReference type="STRING" id="30732.ENSOMEP00000020265"/>
<organism evidence="4 5">
    <name type="scientific">Oryzias melastigma</name>
    <name type="common">Marine medaka</name>
    <dbReference type="NCBI Taxonomy" id="30732"/>
    <lineage>
        <taxon>Eukaryota</taxon>
        <taxon>Metazoa</taxon>
        <taxon>Chordata</taxon>
        <taxon>Craniata</taxon>
        <taxon>Vertebrata</taxon>
        <taxon>Euteleostomi</taxon>
        <taxon>Actinopterygii</taxon>
        <taxon>Neopterygii</taxon>
        <taxon>Teleostei</taxon>
        <taxon>Neoteleostei</taxon>
        <taxon>Acanthomorphata</taxon>
        <taxon>Ovalentaria</taxon>
        <taxon>Atherinomorphae</taxon>
        <taxon>Beloniformes</taxon>
        <taxon>Adrianichthyidae</taxon>
        <taxon>Oryziinae</taxon>
        <taxon>Oryzias</taxon>
    </lineage>
</organism>
<sequence>TRLPMTKRGRIESSSSDRVSSRNRHLRLIVCCLLSVCPDREAGLQPWLPGHSEEHHVTIGSGQKVLLTASATVHSIRILNGGKLVVADSNRPILLRTRSILIGNDGELHVGSPDCPYRGNFTISLVGRYAGPPSRRPHLLIDQRLEPPHIHGRHKLSWTFLNATLHPGGGHHRSFLLRRSWGSRGVLVHVIHPDSGGVLQAERFDTHRSENESRRLAEFVGRVEAGLILVMLVNDEASKNLEESGRGGLSKLGSQHVQSVGFRCSASSVGKKVRSAPTWTLGMKASVSVDMLSGDSILELADEPLGWESGDRVVVASSDFSMHQAEEFILLPCPQCSEHQVKVKDKRVSAGILTSVFSLRGDHCTTVQLLTAGHPIQSSGCFFYNI</sequence>
<dbReference type="SMART" id="SM01225">
    <property type="entry name" value="G8"/>
    <property type="match status" value="1"/>
</dbReference>
<evidence type="ECO:0000256" key="2">
    <source>
        <dbReference type="PROSITE-ProRule" id="PRU01375"/>
    </source>
</evidence>
<dbReference type="OMA" id="ERFDTHR"/>
<dbReference type="InterPro" id="IPR039477">
    <property type="entry name" value="ILEI/PANDER_dom"/>
</dbReference>
<dbReference type="GeneTree" id="ENSGT00940000153636"/>
<dbReference type="AlphaFoldDB" id="A0A3B3CSE9"/>
<evidence type="ECO:0000259" key="3">
    <source>
        <dbReference type="PROSITE" id="PS51484"/>
    </source>
</evidence>
<dbReference type="PROSITE" id="PS52031">
    <property type="entry name" value="GG_LECTIN"/>
    <property type="match status" value="1"/>
</dbReference>
<dbReference type="Pfam" id="PF15711">
    <property type="entry name" value="ILEI"/>
    <property type="match status" value="1"/>
</dbReference>
<dbReference type="Ensembl" id="ENSOMET00000029712.1">
    <property type="protein sequence ID" value="ENSOMEP00000020265.1"/>
    <property type="gene ID" value="ENSOMEG00000022127.1"/>
</dbReference>
<keyword evidence="1 2" id="KW-0430">Lectin</keyword>
<dbReference type="PaxDb" id="30732-ENSOMEP00000020265"/>
<dbReference type="Proteomes" id="UP000261560">
    <property type="component" value="Unplaced"/>
</dbReference>
<accession>A0A3B3CSE9</accession>
<reference evidence="4" key="1">
    <citation type="submission" date="2025-08" db="UniProtKB">
        <authorList>
            <consortium name="Ensembl"/>
        </authorList>
    </citation>
    <scope>IDENTIFICATION</scope>
</reference>
<evidence type="ECO:0000256" key="1">
    <source>
        <dbReference type="ARBA" id="ARBA00022734"/>
    </source>
</evidence>
<dbReference type="PANTHER" id="PTHR15535">
    <property type="entry name" value="TRANSMEMBRANE PROTEIN 2-RELATED"/>
    <property type="match status" value="1"/>
</dbReference>
<name>A0A3B3CSE9_ORYME</name>
<evidence type="ECO:0000313" key="5">
    <source>
        <dbReference type="Proteomes" id="UP000261560"/>
    </source>
</evidence>